<dbReference type="Proteomes" id="UP000727407">
    <property type="component" value="Unassembled WGS sequence"/>
</dbReference>
<dbReference type="InterPro" id="IPR042414">
    <property type="entry name" value="CD8B"/>
</dbReference>
<comment type="caution">
    <text evidence="13">The sequence shown here is derived from an EMBL/GenBank/DDBJ whole genome shotgun (WGS) entry which is preliminary data.</text>
</comment>
<evidence type="ECO:0000256" key="5">
    <source>
        <dbReference type="ARBA" id="ARBA00022989"/>
    </source>
</evidence>
<dbReference type="GO" id="GO:0015026">
    <property type="term" value="F:coreceptor activity"/>
    <property type="evidence" value="ECO:0007669"/>
    <property type="project" value="InterPro"/>
</dbReference>
<evidence type="ECO:0000256" key="1">
    <source>
        <dbReference type="ARBA" id="ARBA00004479"/>
    </source>
</evidence>
<feature type="non-terminal residue" evidence="13">
    <location>
        <position position="1"/>
    </location>
</feature>
<evidence type="ECO:0000256" key="2">
    <source>
        <dbReference type="ARBA" id="ARBA00022692"/>
    </source>
</evidence>
<keyword evidence="4" id="KW-0391">Immunity</keyword>
<evidence type="ECO:0000256" key="8">
    <source>
        <dbReference type="ARBA" id="ARBA00023157"/>
    </source>
</evidence>
<gene>
    <name evidence="13" type="ORF">DAT39_016313</name>
</gene>
<evidence type="ECO:0000256" key="9">
    <source>
        <dbReference type="ARBA" id="ARBA00023180"/>
    </source>
</evidence>
<name>A0A8J4WWL3_CLAMG</name>
<feature type="transmembrane region" description="Helical" evidence="11">
    <location>
        <begin position="390"/>
        <end position="411"/>
    </location>
</feature>
<keyword evidence="2 11" id="KW-0812">Transmembrane</keyword>
<reference evidence="13" key="1">
    <citation type="submission" date="2020-07" db="EMBL/GenBank/DDBJ databases">
        <title>Clarias magur genome sequencing, assembly and annotation.</title>
        <authorList>
            <person name="Kushwaha B."/>
            <person name="Kumar R."/>
            <person name="Das P."/>
            <person name="Joshi C.G."/>
            <person name="Kumar D."/>
            <person name="Nagpure N.S."/>
            <person name="Pandey M."/>
            <person name="Agarwal S."/>
            <person name="Srivastava S."/>
            <person name="Singh M."/>
            <person name="Sahoo L."/>
            <person name="Jayasankar P."/>
            <person name="Meher P.K."/>
            <person name="Koringa P.G."/>
            <person name="Iquebal M.A."/>
            <person name="Das S.P."/>
            <person name="Bit A."/>
            <person name="Patnaik S."/>
            <person name="Patel N."/>
            <person name="Shah T.M."/>
            <person name="Hinsu A."/>
            <person name="Jena J.K."/>
        </authorList>
    </citation>
    <scope>NUCLEOTIDE SEQUENCE</scope>
    <source>
        <strain evidence="13">CIFAMagur01</strain>
        <tissue evidence="13">Testis</tissue>
    </source>
</reference>
<keyword evidence="14" id="KW-1185">Reference proteome</keyword>
<dbReference type="EMBL" id="QNUK01000400">
    <property type="protein sequence ID" value="KAF5893987.1"/>
    <property type="molecule type" value="Genomic_DNA"/>
</dbReference>
<dbReference type="PANTHER" id="PTHR11292:SF7">
    <property type="entry name" value="T-CELL SURFACE GLYCOPROTEIN CD8 BETA CHAIN-RELATED"/>
    <property type="match status" value="1"/>
</dbReference>
<dbReference type="AlphaFoldDB" id="A0A8J4WWL3"/>
<protein>
    <submittedName>
        <fullName evidence="13">T-cell surface glycoprotein CD8 alpha chain-like</fullName>
    </submittedName>
</protein>
<feature type="transmembrane region" description="Helical" evidence="11">
    <location>
        <begin position="168"/>
        <end position="191"/>
    </location>
</feature>
<keyword evidence="10" id="KW-0393">Immunoglobulin domain</keyword>
<keyword evidence="3 12" id="KW-0732">Signal</keyword>
<dbReference type="InterPro" id="IPR036179">
    <property type="entry name" value="Ig-like_dom_sf"/>
</dbReference>
<keyword evidence="7 11" id="KW-0472">Membrane</keyword>
<organism evidence="13 14">
    <name type="scientific">Clarias magur</name>
    <name type="common">Asian catfish</name>
    <name type="synonym">Macropteronotus magur</name>
    <dbReference type="NCBI Taxonomy" id="1594786"/>
    <lineage>
        <taxon>Eukaryota</taxon>
        <taxon>Metazoa</taxon>
        <taxon>Chordata</taxon>
        <taxon>Craniata</taxon>
        <taxon>Vertebrata</taxon>
        <taxon>Euteleostomi</taxon>
        <taxon>Actinopterygii</taxon>
        <taxon>Neopterygii</taxon>
        <taxon>Teleostei</taxon>
        <taxon>Ostariophysi</taxon>
        <taxon>Siluriformes</taxon>
        <taxon>Clariidae</taxon>
        <taxon>Clarias</taxon>
    </lineage>
</organism>
<accession>A0A8J4WWL3</accession>
<keyword evidence="8" id="KW-1015">Disulfide bond</keyword>
<dbReference type="GO" id="GO:0050776">
    <property type="term" value="P:regulation of immune response"/>
    <property type="evidence" value="ECO:0007669"/>
    <property type="project" value="InterPro"/>
</dbReference>
<evidence type="ECO:0000313" key="13">
    <source>
        <dbReference type="EMBL" id="KAF5893987.1"/>
    </source>
</evidence>
<dbReference type="InterPro" id="IPR013783">
    <property type="entry name" value="Ig-like_fold"/>
</dbReference>
<keyword evidence="5 11" id="KW-1133">Transmembrane helix</keyword>
<evidence type="ECO:0000256" key="10">
    <source>
        <dbReference type="ARBA" id="ARBA00023319"/>
    </source>
</evidence>
<keyword evidence="9" id="KW-0325">Glycoprotein</keyword>
<feature type="chain" id="PRO_5035258255" evidence="12">
    <location>
        <begin position="19"/>
        <end position="426"/>
    </location>
</feature>
<evidence type="ECO:0000256" key="11">
    <source>
        <dbReference type="SAM" id="Phobius"/>
    </source>
</evidence>
<dbReference type="OrthoDB" id="9394844at2759"/>
<dbReference type="SUPFAM" id="SSF48726">
    <property type="entry name" value="Immunoglobulin"/>
    <property type="match status" value="2"/>
</dbReference>
<dbReference type="PANTHER" id="PTHR11292">
    <property type="entry name" value="T-CELL SURFACE GLYCOPROTEIN CD8 BETA CHAIN"/>
    <property type="match status" value="1"/>
</dbReference>
<evidence type="ECO:0000256" key="6">
    <source>
        <dbReference type="ARBA" id="ARBA00023130"/>
    </source>
</evidence>
<evidence type="ECO:0000313" key="14">
    <source>
        <dbReference type="Proteomes" id="UP000727407"/>
    </source>
</evidence>
<comment type="subcellular location">
    <subcellularLocation>
        <location evidence="1">Membrane</location>
        <topology evidence="1">Single-pass type I membrane protein</topology>
    </subcellularLocation>
</comment>
<dbReference type="GO" id="GO:0042288">
    <property type="term" value="F:MHC class I protein binding"/>
    <property type="evidence" value="ECO:0007669"/>
    <property type="project" value="InterPro"/>
</dbReference>
<evidence type="ECO:0000256" key="3">
    <source>
        <dbReference type="ARBA" id="ARBA00022729"/>
    </source>
</evidence>
<evidence type="ECO:0000256" key="7">
    <source>
        <dbReference type="ARBA" id="ARBA00023136"/>
    </source>
</evidence>
<evidence type="ECO:0000256" key="12">
    <source>
        <dbReference type="SAM" id="SignalP"/>
    </source>
</evidence>
<feature type="signal peptide" evidence="12">
    <location>
        <begin position="1"/>
        <end position="18"/>
    </location>
</feature>
<keyword evidence="6" id="KW-1064">Adaptive immunity</keyword>
<dbReference type="GO" id="GO:0016020">
    <property type="term" value="C:membrane"/>
    <property type="evidence" value="ECO:0007669"/>
    <property type="project" value="UniProtKB-SubCell"/>
</dbReference>
<evidence type="ECO:0000256" key="4">
    <source>
        <dbReference type="ARBA" id="ARBA00022859"/>
    </source>
</evidence>
<dbReference type="Gene3D" id="2.60.40.10">
    <property type="entry name" value="Immunoglobulins"/>
    <property type="match status" value="2"/>
</dbReference>
<dbReference type="CDD" id="cd00099">
    <property type="entry name" value="IgV"/>
    <property type="match status" value="1"/>
</dbReference>
<proteinExistence type="predicted"/>
<sequence length="426" mass="47634">MTLNHIWSFFCFLITASAVTVLYPSINGSETLNCVCPDHQCQKVNWYRLLQDSDTPEFILSANNINTLRYGANINKSRYKPTASDSSGKVLYTLRITGILKNEAGFYSCLLVSQNSAQDPKDLMPEGYSLRPGERITTLAPPTTKNTRHKKRSPKICKSKTLKGCQSLVLWSGIGAVLLLVVILISTLYYFSRLPKKCRHKFEKSSIVVHKDMGWSLALKGKPSRFKKVQQSQISVDGNVKEMVIKERHSVNIVCEKDSSTTLFWLRQTENGGGFEYIGSYSRSKKIGKGVDENFEVTEKSFKVKSFVRQKDSGIYACVFINNNELFFSSVTKLRGEPVPTTVKPKVQTAPVQTVAVTTNPGPTCGQNAKGLPAGKSENLDGLLGCELRIFISLIAGCGILLLLLLITIFYCNHIRTRRCPHHYKR</sequence>
<dbReference type="GO" id="GO:0002250">
    <property type="term" value="P:adaptive immune response"/>
    <property type="evidence" value="ECO:0007669"/>
    <property type="project" value="UniProtKB-KW"/>
</dbReference>
<dbReference type="GO" id="GO:0009986">
    <property type="term" value="C:cell surface"/>
    <property type="evidence" value="ECO:0007669"/>
    <property type="project" value="TreeGrafter"/>
</dbReference>